<evidence type="ECO:0000256" key="3">
    <source>
        <dbReference type="ARBA" id="ARBA00022490"/>
    </source>
</evidence>
<dbReference type="Pfam" id="PF05914">
    <property type="entry name" value="RIB43A"/>
    <property type="match status" value="2"/>
</dbReference>
<evidence type="ECO:0000256" key="9">
    <source>
        <dbReference type="ARBA" id="ARBA00046435"/>
    </source>
</evidence>
<keyword evidence="3" id="KW-0963">Cytoplasm</keyword>
<keyword evidence="5" id="KW-0175">Coiled coil</keyword>
<reference evidence="10" key="2">
    <citation type="submission" date="2025-08" db="UniProtKB">
        <authorList>
            <consortium name="Ensembl"/>
        </authorList>
    </citation>
    <scope>IDENTIFICATION</scope>
</reference>
<gene>
    <name evidence="10" type="primary">ribc2</name>
</gene>
<evidence type="ECO:0000313" key="11">
    <source>
        <dbReference type="Proteomes" id="UP000005226"/>
    </source>
</evidence>
<dbReference type="Proteomes" id="UP000005226">
    <property type="component" value="Chromosome 9"/>
</dbReference>
<organism evidence="10 11">
    <name type="scientific">Takifugu rubripes</name>
    <name type="common">Japanese pufferfish</name>
    <name type="synonym">Fugu rubripes</name>
    <dbReference type="NCBI Taxonomy" id="31033"/>
    <lineage>
        <taxon>Eukaryota</taxon>
        <taxon>Metazoa</taxon>
        <taxon>Chordata</taxon>
        <taxon>Craniata</taxon>
        <taxon>Vertebrata</taxon>
        <taxon>Euteleostomi</taxon>
        <taxon>Actinopterygii</taxon>
        <taxon>Neopterygii</taxon>
        <taxon>Teleostei</taxon>
        <taxon>Neoteleostei</taxon>
        <taxon>Acanthomorphata</taxon>
        <taxon>Eupercaria</taxon>
        <taxon>Tetraodontiformes</taxon>
        <taxon>Tetradontoidea</taxon>
        <taxon>Tetraodontidae</taxon>
        <taxon>Takifugu</taxon>
    </lineage>
</organism>
<keyword evidence="7" id="KW-0206">Cytoskeleton</keyword>
<dbReference type="InterPro" id="IPR008805">
    <property type="entry name" value="RIB43A"/>
</dbReference>
<comment type="subunit">
    <text evidence="9">Microtubule inner protein component of sperm flagellar doublet microtubules.</text>
</comment>
<protein>
    <submittedName>
        <fullName evidence="10">RIB43A domain with coiled-coils 2</fullName>
    </submittedName>
</protein>
<dbReference type="PANTHER" id="PTHR14517:SF10">
    <property type="entry name" value="RIB43A-LIKE WITH COILED-COILS PROTEIN 2"/>
    <property type="match status" value="1"/>
</dbReference>
<evidence type="ECO:0000256" key="6">
    <source>
        <dbReference type="ARBA" id="ARBA00023069"/>
    </source>
</evidence>
<dbReference type="OMA" id="NLCRAIN"/>
<dbReference type="AlphaFoldDB" id="A0A674P6L6"/>
<keyword evidence="8" id="KW-0966">Cell projection</keyword>
<dbReference type="RefSeq" id="XP_011605319.2">
    <property type="nucleotide sequence ID" value="XM_011607017.2"/>
</dbReference>
<evidence type="ECO:0000256" key="2">
    <source>
        <dbReference type="ARBA" id="ARBA00006875"/>
    </source>
</evidence>
<comment type="subcellular location">
    <subcellularLocation>
        <location evidence="1">Cytoplasm</location>
        <location evidence="1">Cytoskeleton</location>
        <location evidence="1">Flagellum axoneme</location>
    </subcellularLocation>
</comment>
<keyword evidence="11" id="KW-1185">Reference proteome</keyword>
<evidence type="ECO:0000256" key="8">
    <source>
        <dbReference type="ARBA" id="ARBA00023273"/>
    </source>
</evidence>
<dbReference type="FunCoup" id="A0A674P6L6">
    <property type="interactions" value="240"/>
</dbReference>
<keyword evidence="4" id="KW-0282">Flagellum</keyword>
<reference evidence="10" key="3">
    <citation type="submission" date="2025-09" db="UniProtKB">
        <authorList>
            <consortium name="Ensembl"/>
        </authorList>
    </citation>
    <scope>IDENTIFICATION</scope>
</reference>
<name>A0A674P6L6_TAKRU</name>
<evidence type="ECO:0000256" key="4">
    <source>
        <dbReference type="ARBA" id="ARBA00022846"/>
    </source>
</evidence>
<dbReference type="InParanoid" id="A0A674P6L6"/>
<evidence type="ECO:0000256" key="1">
    <source>
        <dbReference type="ARBA" id="ARBA00004611"/>
    </source>
</evidence>
<dbReference type="Ensembl" id="ENSTRUT00000084134.1">
    <property type="protein sequence ID" value="ENSTRUP00000081500.1"/>
    <property type="gene ID" value="ENSTRUG00000022710.2"/>
</dbReference>
<evidence type="ECO:0000256" key="7">
    <source>
        <dbReference type="ARBA" id="ARBA00023212"/>
    </source>
</evidence>
<evidence type="ECO:0000313" key="10">
    <source>
        <dbReference type="Ensembl" id="ENSTRUP00000081500.1"/>
    </source>
</evidence>
<keyword evidence="6" id="KW-0969">Cilium</keyword>
<reference evidence="10 11" key="1">
    <citation type="journal article" date="2011" name="Genome Biol. Evol.">
        <title>Integration of the genetic map and genome assembly of fugu facilitates insights into distinct features of genome evolution in teleosts and mammals.</title>
        <authorList>
            <person name="Kai W."/>
            <person name="Kikuchi K."/>
            <person name="Tohari S."/>
            <person name="Chew A.K."/>
            <person name="Tay A."/>
            <person name="Fujiwara A."/>
            <person name="Hosoya S."/>
            <person name="Suetake H."/>
            <person name="Naruse K."/>
            <person name="Brenner S."/>
            <person name="Suzuki Y."/>
            <person name="Venkatesh B."/>
        </authorList>
    </citation>
    <scope>NUCLEOTIDE SEQUENCE [LARGE SCALE GENOMIC DNA]</scope>
</reference>
<dbReference type="PANTHER" id="PTHR14517">
    <property type="entry name" value="RIB43A-RELATED"/>
    <property type="match status" value="1"/>
</dbReference>
<proteinExistence type="inferred from homology"/>
<dbReference type="OrthoDB" id="429119at2759"/>
<dbReference type="GeneID" id="101074937"/>
<sequence length="329" mass="39269">MYNGELLLERLQMRQRVEAERRERIFNDKVRTIGIDKEALDMQVIEKKKREEAAEKDEQAYHAEMLHNSRVLNLLHRKQQKEKRTMEKALVAYQHQCQLPWSQRERGLKCDDGQMMLPGLAGEDPYFRVRQQKQKAQLKQWLIEQQTDQSIQRRQQKLKDWLHDQNRIEMDNKALELQSAEVQTRNAVAVATKEHNLAMMAEKKHRSHLDGLTEAASTRVGVPGLRSERIATPERLQEMILFQKHQMKEKWRMEMEKKQENGHHDRVRLDSARTALLMERQQARQSKELRCNLDRTNVKIAQDQREQRPDIRRGRIDESFFTQFNTCSR</sequence>
<accession>A0A674P6L6</accession>
<comment type="similarity">
    <text evidence="2">Belongs to the RIB43A family.</text>
</comment>
<evidence type="ECO:0000256" key="5">
    <source>
        <dbReference type="ARBA" id="ARBA00023054"/>
    </source>
</evidence>
<dbReference type="GeneTree" id="ENSGT00390000010825"/>